<organism evidence="1 2">
    <name type="scientific">Tetrahymena thermophila (strain SB210)</name>
    <dbReference type="NCBI Taxonomy" id="312017"/>
    <lineage>
        <taxon>Eukaryota</taxon>
        <taxon>Sar</taxon>
        <taxon>Alveolata</taxon>
        <taxon>Ciliophora</taxon>
        <taxon>Intramacronucleata</taxon>
        <taxon>Oligohymenophorea</taxon>
        <taxon>Hymenostomatida</taxon>
        <taxon>Tetrahymenina</taxon>
        <taxon>Tetrahymenidae</taxon>
        <taxon>Tetrahymena</taxon>
    </lineage>
</organism>
<proteinExistence type="predicted"/>
<reference evidence="2" key="1">
    <citation type="journal article" date="2006" name="PLoS Biol.">
        <title>Macronuclear genome sequence of the ciliate Tetrahymena thermophila, a model eukaryote.</title>
        <authorList>
            <person name="Eisen J.A."/>
            <person name="Coyne R.S."/>
            <person name="Wu M."/>
            <person name="Wu D."/>
            <person name="Thiagarajan M."/>
            <person name="Wortman J.R."/>
            <person name="Badger J.H."/>
            <person name="Ren Q."/>
            <person name="Amedeo P."/>
            <person name="Jones K.M."/>
            <person name="Tallon L.J."/>
            <person name="Delcher A.L."/>
            <person name="Salzberg S.L."/>
            <person name="Silva J.C."/>
            <person name="Haas B.J."/>
            <person name="Majoros W.H."/>
            <person name="Farzad M."/>
            <person name="Carlton J.M."/>
            <person name="Smith R.K. Jr."/>
            <person name="Garg J."/>
            <person name="Pearlman R.E."/>
            <person name="Karrer K.M."/>
            <person name="Sun L."/>
            <person name="Manning G."/>
            <person name="Elde N.C."/>
            <person name="Turkewitz A.P."/>
            <person name="Asai D.J."/>
            <person name="Wilkes D.E."/>
            <person name="Wang Y."/>
            <person name="Cai H."/>
            <person name="Collins K."/>
            <person name="Stewart B.A."/>
            <person name="Lee S.R."/>
            <person name="Wilamowska K."/>
            <person name="Weinberg Z."/>
            <person name="Ruzzo W.L."/>
            <person name="Wloga D."/>
            <person name="Gaertig J."/>
            <person name="Frankel J."/>
            <person name="Tsao C.-C."/>
            <person name="Gorovsky M.A."/>
            <person name="Keeling P.J."/>
            <person name="Waller R.F."/>
            <person name="Patron N.J."/>
            <person name="Cherry J.M."/>
            <person name="Stover N.A."/>
            <person name="Krieger C.J."/>
            <person name="del Toro C."/>
            <person name="Ryder H.F."/>
            <person name="Williamson S.C."/>
            <person name="Barbeau R.A."/>
            <person name="Hamilton E.P."/>
            <person name="Orias E."/>
        </authorList>
    </citation>
    <scope>NUCLEOTIDE SEQUENCE [LARGE SCALE GENOMIC DNA]</scope>
    <source>
        <strain evidence="2">SB210</strain>
    </source>
</reference>
<sequence>MYSMQQQLITPHQVIMQPAPLIVPITPISMQMNPTMQQMMQYNSQQHLNNYQQSTPEQKAHQINKGNQSMTIEREEQCMQLFWDFRTVTYKSHLGEHSLNRYQLNCLNLLFVFPLKICFCSYRIPNAVENQFEASNQPRLVIAGPSCGYLTIGEDVLGYYQLENPSLLCQCLCGETPIVHITNAVTQEKSILKTETSCVSSCLECCLPCFALSRNFVDEKGKTSTYSRSFCQAIFNCLTLNSKFYNQVNFNYNNSDSEMSKLLQYGAFIFFQEYSNNFKGCLIC</sequence>
<dbReference type="AlphaFoldDB" id="Q22MY4"/>
<dbReference type="RefSeq" id="XP_976886.1">
    <property type="nucleotide sequence ID" value="XM_971793.2"/>
</dbReference>
<dbReference type="EMBL" id="GG662720">
    <property type="protein sequence ID" value="EAR86310.1"/>
    <property type="molecule type" value="Genomic_DNA"/>
</dbReference>
<name>Q22MY4_TETTS</name>
<dbReference type="GeneID" id="7833566"/>
<keyword evidence="2" id="KW-1185">Reference proteome</keyword>
<evidence type="ECO:0000313" key="2">
    <source>
        <dbReference type="Proteomes" id="UP000009168"/>
    </source>
</evidence>
<accession>Q22MY4</accession>
<evidence type="ECO:0000313" key="1">
    <source>
        <dbReference type="EMBL" id="EAR86310.1"/>
    </source>
</evidence>
<dbReference type="InParanoid" id="Q22MY4"/>
<dbReference type="Proteomes" id="UP000009168">
    <property type="component" value="Unassembled WGS sequence"/>
</dbReference>
<evidence type="ECO:0008006" key="3">
    <source>
        <dbReference type="Google" id="ProtNLM"/>
    </source>
</evidence>
<dbReference type="HOGENOM" id="CLU_070224_0_0_1"/>
<gene>
    <name evidence="1" type="ORF">TTHERM_00028900</name>
</gene>
<dbReference type="KEGG" id="tet:TTHERM_00028900"/>
<protein>
    <recommendedName>
        <fullName evidence="3">Phospholipid scramblase</fullName>
    </recommendedName>
</protein>